<keyword evidence="1" id="KW-0812">Transmembrane</keyword>
<feature type="transmembrane region" description="Helical" evidence="1">
    <location>
        <begin position="12"/>
        <end position="32"/>
    </location>
</feature>
<keyword evidence="1" id="KW-0472">Membrane</keyword>
<keyword evidence="3" id="KW-1185">Reference proteome</keyword>
<feature type="transmembrane region" description="Helical" evidence="1">
    <location>
        <begin position="111"/>
        <end position="127"/>
    </location>
</feature>
<dbReference type="OrthoDB" id="2675565at2"/>
<feature type="transmembrane region" description="Helical" evidence="1">
    <location>
        <begin position="267"/>
        <end position="295"/>
    </location>
</feature>
<proteinExistence type="predicted"/>
<feature type="transmembrane region" description="Helical" evidence="1">
    <location>
        <begin position="171"/>
        <end position="191"/>
    </location>
</feature>
<feature type="transmembrane region" description="Helical" evidence="1">
    <location>
        <begin position="351"/>
        <end position="371"/>
    </location>
</feature>
<keyword evidence="1" id="KW-1133">Transmembrane helix</keyword>
<feature type="transmembrane region" description="Helical" evidence="1">
    <location>
        <begin position="302"/>
        <end position="319"/>
    </location>
</feature>
<evidence type="ECO:0000256" key="1">
    <source>
        <dbReference type="SAM" id="Phobius"/>
    </source>
</evidence>
<dbReference type="EMBL" id="CP043626">
    <property type="protein sequence ID" value="QEY73057.1"/>
    <property type="molecule type" value="Genomic_DNA"/>
</dbReference>
<gene>
    <name evidence="2" type="ORF">F1C79_16430</name>
</gene>
<organism evidence="2 3">
    <name type="scientific">Pseudomonas denitrificans</name>
    <dbReference type="NCBI Taxonomy" id="43306"/>
    <lineage>
        <taxon>Bacteria</taxon>
        <taxon>Pseudomonadati</taxon>
        <taxon>Pseudomonadota</taxon>
        <taxon>Gammaproteobacteria</taxon>
        <taxon>Pseudomonadales</taxon>
        <taxon>Pseudomonadaceae</taxon>
        <taxon>Halopseudomonas</taxon>
    </lineage>
</organism>
<feature type="transmembrane region" description="Helical" evidence="1">
    <location>
        <begin position="82"/>
        <end position="104"/>
    </location>
</feature>
<sequence length="533" mass="59007">MRRSEGYPPLPARGTPGALLLSVFAFLVQWRFGFGWADEGLLWYGSQRAALGEIPLLDFFSYDPGRYYWNAMIFRLAGDAGLFTLLLSCSLFGALGLAAAWFALCRARIPVLWRVGCVVVLLVGFGFPRHKIFEQSLSLILVCVVFETLLKPGSAKRWMLFGLATGVAAMVGRNHGVFFVVAAILTGAYLVRIGRKNLFFMGFRSFSAGVIVGYLPVILLFLGNVEFRKVFIDSVLLTSQWQLPLPIPFPWRVDWYQALTLEQLQAIAVGLLCLLVPALYLTGGLLLPVTGLAIARQMPQRLLLGAASIAGLPYLHQAFDRADFGHIAQSVLPAVPVVFILLYLSSRQPGWRRLTPVLSVAATLVVLLAWLPSEPIVQMLRAQKANPQSVQPVSMGSKKFLLYRSQADVLETVRAIAAKCSLKDGEFMAAPSFPGVYAFLGLKAPFWEMYYLYQRSPEFQRKHIAAIGDTQLILLAPENTVDLLERLKLANTYGLLLTYIREHYQELSIPTLPAGTVLYAKPGSCAAMLNVQR</sequence>
<dbReference type="Proteomes" id="UP000326659">
    <property type="component" value="Chromosome"/>
</dbReference>
<protein>
    <submittedName>
        <fullName evidence="2">Uncharacterized protein</fullName>
    </submittedName>
</protein>
<name>A0A9X7R531_PSEDE</name>
<evidence type="ECO:0000313" key="3">
    <source>
        <dbReference type="Proteomes" id="UP000326659"/>
    </source>
</evidence>
<accession>A0A9X7R531</accession>
<feature type="transmembrane region" description="Helical" evidence="1">
    <location>
        <begin position="203"/>
        <end position="223"/>
    </location>
</feature>
<dbReference type="RefSeq" id="WP_151188011.1">
    <property type="nucleotide sequence ID" value="NZ_CP043626.1"/>
</dbReference>
<evidence type="ECO:0000313" key="2">
    <source>
        <dbReference type="EMBL" id="QEY73057.1"/>
    </source>
</evidence>
<feature type="transmembrane region" description="Helical" evidence="1">
    <location>
        <begin position="325"/>
        <end position="344"/>
    </location>
</feature>
<dbReference type="AlphaFoldDB" id="A0A9X7R531"/>
<dbReference type="KEGG" id="pden:F1C79_16430"/>
<reference evidence="2 3" key="1">
    <citation type="submission" date="2019-09" db="EMBL/GenBank/DDBJ databases">
        <title>Prosopis cineraria nodule microbiome.</title>
        <authorList>
            <person name="Chaluvadi S.R."/>
            <person name="Ali R."/>
            <person name="Wang X."/>
        </authorList>
    </citation>
    <scope>NUCLEOTIDE SEQUENCE [LARGE SCALE GENOMIC DNA]</scope>
    <source>
        <strain evidence="2 3">BG1</strain>
    </source>
</reference>